<evidence type="ECO:0000256" key="6">
    <source>
        <dbReference type="SAM" id="Phobius"/>
    </source>
</evidence>
<dbReference type="RefSeq" id="WP_099581562.1">
    <property type="nucleotide sequence ID" value="NZ_MJBI02000005.1"/>
</dbReference>
<keyword evidence="2" id="KW-1003">Cell membrane</keyword>
<feature type="transmembrane region" description="Helical" evidence="6">
    <location>
        <begin position="246"/>
        <end position="266"/>
    </location>
</feature>
<feature type="transmembrane region" description="Helical" evidence="6">
    <location>
        <begin position="348"/>
        <end position="370"/>
    </location>
</feature>
<dbReference type="InterPro" id="IPR050833">
    <property type="entry name" value="Poly_Biosynth_Transport"/>
</dbReference>
<protein>
    <submittedName>
        <fullName evidence="7">Uncharacterized protein</fullName>
    </submittedName>
</protein>
<dbReference type="PANTHER" id="PTHR30250">
    <property type="entry name" value="PST FAMILY PREDICTED COLANIC ACID TRANSPORTER"/>
    <property type="match status" value="1"/>
</dbReference>
<accession>A0A395G7G2</accession>
<gene>
    <name evidence="7" type="ORF">BFS35_010750</name>
</gene>
<evidence type="ECO:0000256" key="3">
    <source>
        <dbReference type="ARBA" id="ARBA00022692"/>
    </source>
</evidence>
<evidence type="ECO:0000256" key="1">
    <source>
        <dbReference type="ARBA" id="ARBA00004651"/>
    </source>
</evidence>
<feature type="transmembrane region" description="Helical" evidence="6">
    <location>
        <begin position="376"/>
        <end position="397"/>
    </location>
</feature>
<keyword evidence="8" id="KW-1185">Reference proteome</keyword>
<feature type="transmembrane region" description="Helical" evidence="6">
    <location>
        <begin position="320"/>
        <end position="336"/>
    </location>
</feature>
<dbReference type="InterPro" id="IPR002797">
    <property type="entry name" value="Polysacc_synth"/>
</dbReference>
<sequence>MNRFIYLIYVISSSLFGFLLLPILNNYLSGYEIGMYALLNSLFQLCIIIPNYSVNSTIIRFYSKYKNNEQNFKNRMDILLKRLLMFSILAIILVVSFYNLINPTFSMLDTACLVIVFITFLLYKNVLSYFQAGNFQKEFILFSFGELIFRFTFTIILLILFENHLVPFWAMSISSLLIYLLAYRDLKNNKFNSGNLKISEYELSKYFRPLIFSSIFMWILSSSDQYMLDLFLGKEATGKYLKGYTIPFQIIIIFTTAYMMYFEPVINSFKNNGNSISIRKEKNRAYLLLLMYGTFILIFGCLFSEEIYKLLYGENEYGEYVFYLLISLGALFWSLYKVSNALILIENYSSLSCILLMITAIINVVINIILIPKMGIYGAALSTTISYLTLFLLSLIANEYIKKKRG</sequence>
<evidence type="ECO:0000313" key="7">
    <source>
        <dbReference type="EMBL" id="RAI79925.1"/>
    </source>
</evidence>
<feature type="transmembrane region" description="Helical" evidence="6">
    <location>
        <begin position="7"/>
        <end position="24"/>
    </location>
</feature>
<feature type="transmembrane region" description="Helical" evidence="6">
    <location>
        <begin position="206"/>
        <end position="226"/>
    </location>
</feature>
<evidence type="ECO:0000256" key="2">
    <source>
        <dbReference type="ARBA" id="ARBA00022475"/>
    </source>
</evidence>
<dbReference type="Proteomes" id="UP000229523">
    <property type="component" value="Unassembled WGS sequence"/>
</dbReference>
<feature type="transmembrane region" description="Helical" evidence="6">
    <location>
        <begin position="286"/>
        <end position="308"/>
    </location>
</feature>
<keyword evidence="4 6" id="KW-1133">Transmembrane helix</keyword>
<reference evidence="7 8" key="1">
    <citation type="journal article" date="2018" name="Front. Microbiol.">
        <title>Description and Comparative Genomics of Macrococcus caseolyticus subsp. hominis subsp. nov., Macrococcus goetzii sp. nov., Macrococcus epidermidis sp. nov., and Macrococcus bohemicus sp. nov., Novel Macrococci From Human Clinical Material With Virulence Potential and Suspected Uptake of Foreign DNA by Natural Transformation.</title>
        <authorList>
            <person name="Maslanova I."/>
            <person name="Wertheimer Z."/>
            <person name="Sedlacek I."/>
            <person name="Svec P."/>
            <person name="Indrakova A."/>
            <person name="Kovarovic V."/>
            <person name="Schumann P."/>
            <person name="Sproer C."/>
            <person name="Kralova S."/>
            <person name="Sedo O."/>
            <person name="Kristofova L."/>
            <person name="Vrbovska V."/>
            <person name="Fuzik T."/>
            <person name="Petras P."/>
            <person name="Zdrahal Z."/>
            <person name="Ruzickova V."/>
            <person name="Doskar J."/>
            <person name="Pantucek R."/>
        </authorList>
    </citation>
    <scope>NUCLEOTIDE SEQUENCE [LARGE SCALE GENOMIC DNA]</scope>
    <source>
        <strain evidence="7 8">CCM 4927</strain>
    </source>
</reference>
<evidence type="ECO:0000256" key="4">
    <source>
        <dbReference type="ARBA" id="ARBA00022989"/>
    </source>
</evidence>
<feature type="transmembrane region" description="Helical" evidence="6">
    <location>
        <begin position="36"/>
        <end position="62"/>
    </location>
</feature>
<dbReference type="AlphaFoldDB" id="A0A395G7G2"/>
<feature type="transmembrane region" description="Helical" evidence="6">
    <location>
        <begin position="167"/>
        <end position="186"/>
    </location>
</feature>
<dbReference type="Pfam" id="PF01943">
    <property type="entry name" value="Polysacc_synt"/>
    <property type="match status" value="1"/>
</dbReference>
<keyword evidence="3 6" id="KW-0812">Transmembrane</keyword>
<name>A0A395G7G2_9STAP</name>
<comment type="caution">
    <text evidence="7">The sequence shown here is derived from an EMBL/GenBank/DDBJ whole genome shotgun (WGS) entry which is preliminary data.</text>
</comment>
<evidence type="ECO:0000256" key="5">
    <source>
        <dbReference type="ARBA" id="ARBA00023136"/>
    </source>
</evidence>
<evidence type="ECO:0000313" key="8">
    <source>
        <dbReference type="Proteomes" id="UP000229523"/>
    </source>
</evidence>
<keyword evidence="5 6" id="KW-0472">Membrane</keyword>
<feature type="transmembrane region" description="Helical" evidence="6">
    <location>
        <begin position="107"/>
        <end position="127"/>
    </location>
</feature>
<dbReference type="PANTHER" id="PTHR30250:SF11">
    <property type="entry name" value="O-ANTIGEN TRANSPORTER-RELATED"/>
    <property type="match status" value="1"/>
</dbReference>
<feature type="transmembrane region" description="Helical" evidence="6">
    <location>
        <begin position="139"/>
        <end position="161"/>
    </location>
</feature>
<organism evidence="7 8">
    <name type="scientific">Macrococcoides goetzii</name>
    <dbReference type="NCBI Taxonomy" id="1891097"/>
    <lineage>
        <taxon>Bacteria</taxon>
        <taxon>Bacillati</taxon>
        <taxon>Bacillota</taxon>
        <taxon>Bacilli</taxon>
        <taxon>Bacillales</taxon>
        <taxon>Staphylococcaceae</taxon>
        <taxon>Macrococcoides</taxon>
    </lineage>
</organism>
<comment type="subcellular location">
    <subcellularLocation>
        <location evidence="1">Cell membrane</location>
        <topology evidence="1">Multi-pass membrane protein</topology>
    </subcellularLocation>
</comment>
<proteinExistence type="predicted"/>
<feature type="transmembrane region" description="Helical" evidence="6">
    <location>
        <begin position="83"/>
        <end position="101"/>
    </location>
</feature>
<dbReference type="EMBL" id="MJBI02000005">
    <property type="protein sequence ID" value="RAI79925.1"/>
    <property type="molecule type" value="Genomic_DNA"/>
</dbReference>
<dbReference type="GO" id="GO:0005886">
    <property type="term" value="C:plasma membrane"/>
    <property type="evidence" value="ECO:0007669"/>
    <property type="project" value="UniProtKB-SubCell"/>
</dbReference>